<dbReference type="GO" id="GO:0004340">
    <property type="term" value="F:glucokinase activity"/>
    <property type="evidence" value="ECO:0007669"/>
    <property type="project" value="TreeGrafter"/>
</dbReference>
<keyword evidence="8" id="KW-1185">Reference proteome</keyword>
<feature type="domain" description="Hexokinase C-terminal" evidence="6">
    <location>
        <begin position="1"/>
        <end position="123"/>
    </location>
</feature>
<name>A0A261Y4S6_9FUNG</name>
<evidence type="ECO:0000256" key="5">
    <source>
        <dbReference type="RuleBase" id="RU362007"/>
    </source>
</evidence>
<dbReference type="OrthoDB" id="419537at2759"/>
<dbReference type="GO" id="GO:0005829">
    <property type="term" value="C:cytosol"/>
    <property type="evidence" value="ECO:0007669"/>
    <property type="project" value="TreeGrafter"/>
</dbReference>
<dbReference type="InterPro" id="IPR043129">
    <property type="entry name" value="ATPase_NBD"/>
</dbReference>
<reference evidence="7 8" key="1">
    <citation type="journal article" date="2017" name="Mycologia">
        <title>Bifiguratus adelaidae, gen. et sp. nov., a new member of Mucoromycotina in endophytic and soil-dwelling habitats.</title>
        <authorList>
            <person name="Torres-Cruz T.J."/>
            <person name="Billingsley Tobias T.L."/>
            <person name="Almatruk M."/>
            <person name="Hesse C."/>
            <person name="Kuske C.R."/>
            <person name="Desiro A."/>
            <person name="Benucci G.M."/>
            <person name="Bonito G."/>
            <person name="Stajich J.E."/>
            <person name="Dunlap C."/>
            <person name="Arnold A.E."/>
            <person name="Porras-Alfaro A."/>
        </authorList>
    </citation>
    <scope>NUCLEOTIDE SEQUENCE [LARGE SCALE GENOMIC DNA]</scope>
    <source>
        <strain evidence="7 8">AZ0501</strain>
    </source>
</reference>
<evidence type="ECO:0000259" key="6">
    <source>
        <dbReference type="Pfam" id="PF03727"/>
    </source>
</evidence>
<comment type="catalytic activity">
    <reaction evidence="4">
        <text>a D-hexose + ATP = a D-hexose 6-phosphate + ADP + H(+)</text>
        <dbReference type="Rhea" id="RHEA:22740"/>
        <dbReference type="ChEBI" id="CHEBI:4194"/>
        <dbReference type="ChEBI" id="CHEBI:15378"/>
        <dbReference type="ChEBI" id="CHEBI:30616"/>
        <dbReference type="ChEBI" id="CHEBI:229467"/>
        <dbReference type="ChEBI" id="CHEBI:456216"/>
        <dbReference type="EC" id="2.7.1.1"/>
    </reaction>
    <physiologicalReaction direction="left-to-right" evidence="4">
        <dbReference type="Rhea" id="RHEA:22741"/>
    </physiologicalReaction>
</comment>
<dbReference type="GO" id="GO:0006096">
    <property type="term" value="P:glycolytic process"/>
    <property type="evidence" value="ECO:0007669"/>
    <property type="project" value="UniProtKB-KW"/>
</dbReference>
<keyword evidence="3 5" id="KW-0324">Glycolysis</keyword>
<protein>
    <recommendedName>
        <fullName evidence="5">Phosphotransferase</fullName>
        <ecNumber evidence="5">2.7.1.-</ecNumber>
    </recommendedName>
</protein>
<dbReference type="AlphaFoldDB" id="A0A261Y4S6"/>
<evidence type="ECO:0000256" key="2">
    <source>
        <dbReference type="ARBA" id="ARBA00005028"/>
    </source>
</evidence>
<comment type="pathway">
    <text evidence="1">Carbohydrate degradation; glycolysis; D-glyceraldehyde 3-phosphate and glycerone phosphate from D-glucose: step 1/4.</text>
</comment>
<keyword evidence="5" id="KW-0547">Nucleotide-binding</keyword>
<proteinExistence type="inferred from homology"/>
<dbReference type="GO" id="GO:0006006">
    <property type="term" value="P:glucose metabolic process"/>
    <property type="evidence" value="ECO:0007669"/>
    <property type="project" value="TreeGrafter"/>
</dbReference>
<evidence type="ECO:0000313" key="7">
    <source>
        <dbReference type="EMBL" id="OZJ05578.1"/>
    </source>
</evidence>
<dbReference type="GO" id="GO:0005536">
    <property type="term" value="F:D-glucose binding"/>
    <property type="evidence" value="ECO:0007669"/>
    <property type="project" value="InterPro"/>
</dbReference>
<dbReference type="Pfam" id="PF03727">
    <property type="entry name" value="Hexokinase_2"/>
    <property type="match status" value="1"/>
</dbReference>
<comment type="pathway">
    <text evidence="2">Carbohydrate metabolism; hexose metabolism.</text>
</comment>
<dbReference type="GO" id="GO:0001678">
    <property type="term" value="P:intracellular glucose homeostasis"/>
    <property type="evidence" value="ECO:0007669"/>
    <property type="project" value="InterPro"/>
</dbReference>
<organism evidence="7 8">
    <name type="scientific">Bifiguratus adelaidae</name>
    <dbReference type="NCBI Taxonomy" id="1938954"/>
    <lineage>
        <taxon>Eukaryota</taxon>
        <taxon>Fungi</taxon>
        <taxon>Fungi incertae sedis</taxon>
        <taxon>Mucoromycota</taxon>
        <taxon>Mucoromycotina</taxon>
        <taxon>Endogonomycetes</taxon>
        <taxon>Endogonales</taxon>
        <taxon>Endogonales incertae sedis</taxon>
        <taxon>Bifiguratus</taxon>
    </lineage>
</organism>
<dbReference type="InterPro" id="IPR022673">
    <property type="entry name" value="Hexokinase_C"/>
</dbReference>
<dbReference type="EC" id="2.7.1.-" evidence="5"/>
<accession>A0A261Y4S6</accession>
<gene>
    <name evidence="7" type="ORF">BZG36_01680</name>
</gene>
<evidence type="ECO:0000256" key="4">
    <source>
        <dbReference type="ARBA" id="ARBA00044613"/>
    </source>
</evidence>
<dbReference type="Gene3D" id="3.40.367.20">
    <property type="match status" value="1"/>
</dbReference>
<keyword evidence="5" id="KW-0418">Kinase</keyword>
<dbReference type="GO" id="GO:0005739">
    <property type="term" value="C:mitochondrion"/>
    <property type="evidence" value="ECO:0007669"/>
    <property type="project" value="TreeGrafter"/>
</dbReference>
<dbReference type="EMBL" id="MVBO01000013">
    <property type="protein sequence ID" value="OZJ05578.1"/>
    <property type="molecule type" value="Genomic_DNA"/>
</dbReference>
<dbReference type="GO" id="GO:0008865">
    <property type="term" value="F:fructokinase activity"/>
    <property type="evidence" value="ECO:0007669"/>
    <property type="project" value="TreeGrafter"/>
</dbReference>
<keyword evidence="5" id="KW-0808">Transferase</keyword>
<dbReference type="PANTHER" id="PTHR19443">
    <property type="entry name" value="HEXOKINASE"/>
    <property type="match status" value="1"/>
</dbReference>
<dbReference type="Proteomes" id="UP000242875">
    <property type="component" value="Unassembled WGS sequence"/>
</dbReference>
<dbReference type="PROSITE" id="PS51748">
    <property type="entry name" value="HEXOKINASE_2"/>
    <property type="match status" value="1"/>
</dbReference>
<evidence type="ECO:0000313" key="8">
    <source>
        <dbReference type="Proteomes" id="UP000242875"/>
    </source>
</evidence>
<dbReference type="PRINTS" id="PR00475">
    <property type="entry name" value="HEXOKINASE"/>
</dbReference>
<comment type="caution">
    <text evidence="7">The sequence shown here is derived from an EMBL/GenBank/DDBJ whole genome shotgun (WGS) entry which is preliminary data.</text>
</comment>
<dbReference type="PANTHER" id="PTHR19443:SF16">
    <property type="entry name" value="HEXOKINASE TYPE 1-RELATED"/>
    <property type="match status" value="1"/>
</dbReference>
<evidence type="ECO:0000256" key="3">
    <source>
        <dbReference type="ARBA" id="ARBA00023152"/>
    </source>
</evidence>
<evidence type="ECO:0000256" key="1">
    <source>
        <dbReference type="ARBA" id="ARBA00004888"/>
    </source>
</evidence>
<dbReference type="SUPFAM" id="SSF53067">
    <property type="entry name" value="Actin-like ATPase domain"/>
    <property type="match status" value="1"/>
</dbReference>
<comment type="similarity">
    <text evidence="5">Belongs to the hexokinase family.</text>
</comment>
<dbReference type="InterPro" id="IPR001312">
    <property type="entry name" value="Hexokinase"/>
</dbReference>
<sequence>MTSIESDKDPNLKTTKEIIEQTLNLPETKKIDRQIVKKICELVGTRAARLYAATIGAMLFHCNMVGSQCSVDVDGSLYEFYSNFETRIYDALKELYGPDIAQHAKLGLAKDGSGVGAALMACVASKMKRRPSSNFNVMSLQKAMPDNQSIRDMRNRRDFIELLVYYPCSYGDDPS</sequence>
<dbReference type="GO" id="GO:0005524">
    <property type="term" value="F:ATP binding"/>
    <property type="evidence" value="ECO:0007669"/>
    <property type="project" value="UniProtKB-UniRule"/>
</dbReference>
<keyword evidence="5" id="KW-0067">ATP-binding</keyword>